<reference evidence="1" key="1">
    <citation type="submission" date="2020-05" db="EMBL/GenBank/DDBJ databases">
        <authorList>
            <person name="Chiriac C."/>
            <person name="Salcher M."/>
            <person name="Ghai R."/>
            <person name="Kavagutti S V."/>
        </authorList>
    </citation>
    <scope>NUCLEOTIDE SEQUENCE</scope>
</reference>
<sequence length="230" mass="27369">MKKWVEYQFKNQIKEWDWDYAQHPVANLKEQLAPHMEYIKQCYKDETLPAFFENVFTNPDYIARTAATTDGDVSEQQFRAWLSEYFDLVSGHGHKYIRSFGESNDAVYDIINTELGLDPASTKIRVQIEEPGHYFMMHIDRHKYQEWEVDSNKEYVYDKMEDFHKHSIFIIFFNDWAQGQAFQMGDNFLKWKSGDVFNWNYRNVPHGASNFGYETSFVMVITGNKLKKES</sequence>
<proteinExistence type="predicted"/>
<evidence type="ECO:0000313" key="1">
    <source>
        <dbReference type="EMBL" id="CAB4241575.1"/>
    </source>
</evidence>
<organism evidence="1">
    <name type="scientific">uncultured Caudovirales phage</name>
    <dbReference type="NCBI Taxonomy" id="2100421"/>
    <lineage>
        <taxon>Viruses</taxon>
        <taxon>Duplodnaviria</taxon>
        <taxon>Heunggongvirae</taxon>
        <taxon>Uroviricota</taxon>
        <taxon>Caudoviricetes</taxon>
        <taxon>Peduoviridae</taxon>
        <taxon>Maltschvirus</taxon>
        <taxon>Maltschvirus maltsch</taxon>
    </lineage>
</organism>
<name>A0A6J5T9H6_9CAUD</name>
<gene>
    <name evidence="1" type="ORF">UFOVP71_113</name>
</gene>
<dbReference type="EMBL" id="LR797824">
    <property type="protein sequence ID" value="CAB4241575.1"/>
    <property type="molecule type" value="Genomic_DNA"/>
</dbReference>
<accession>A0A6J5T9H6</accession>
<protein>
    <submittedName>
        <fullName evidence="1">Uncharacterized protein</fullName>
    </submittedName>
</protein>